<evidence type="ECO:0000313" key="2">
    <source>
        <dbReference type="Proteomes" id="UP000029067"/>
    </source>
</evidence>
<dbReference type="AlphaFoldDB" id="A0A087AVW7"/>
<organism evidence="1 2">
    <name type="scientific">Bifidobacterium cuniculi</name>
    <dbReference type="NCBI Taxonomy" id="1688"/>
    <lineage>
        <taxon>Bacteria</taxon>
        <taxon>Bacillati</taxon>
        <taxon>Actinomycetota</taxon>
        <taxon>Actinomycetes</taxon>
        <taxon>Bifidobacteriales</taxon>
        <taxon>Bifidobacteriaceae</taxon>
        <taxon>Bifidobacterium</taxon>
    </lineage>
</organism>
<dbReference type="STRING" id="1688.BCUN_0748"/>
<reference evidence="1 2" key="1">
    <citation type="submission" date="2014-03" db="EMBL/GenBank/DDBJ databases">
        <title>Genomics of Bifidobacteria.</title>
        <authorList>
            <person name="Ventura M."/>
            <person name="Milani C."/>
            <person name="Lugli G.A."/>
        </authorList>
    </citation>
    <scope>NUCLEOTIDE SEQUENCE [LARGE SCALE GENOMIC DNA]</scope>
    <source>
        <strain evidence="1 2">LMG 10738</strain>
    </source>
</reference>
<dbReference type="Proteomes" id="UP000029067">
    <property type="component" value="Unassembled WGS sequence"/>
</dbReference>
<protein>
    <submittedName>
        <fullName evidence="1">Uncharacterized protein</fullName>
    </submittedName>
</protein>
<evidence type="ECO:0000313" key="1">
    <source>
        <dbReference type="EMBL" id="KFI62917.1"/>
    </source>
</evidence>
<accession>A0A087AVW7</accession>
<name>A0A087AVW7_9BIFI</name>
<sequence>MTDITCEFVERDYRGSAFRLQVSAGSMQWSRNLWDIDLENLVDLADARLRGEDVPNIPDWHNDKYPEQEHPELYERRAPGFSIEAVAENQWIVTIHDESSMSVQMDTEDLSSTVERLRAKLDEPWERAFGPQPNVWETPTAYSR</sequence>
<gene>
    <name evidence="1" type="ORF">BCUN_0748</name>
</gene>
<dbReference type="RefSeq" id="WP_033517650.1">
    <property type="nucleotide sequence ID" value="NZ_JGYV01000010.1"/>
</dbReference>
<proteinExistence type="predicted"/>
<comment type="caution">
    <text evidence="1">The sequence shown here is derived from an EMBL/GenBank/DDBJ whole genome shotgun (WGS) entry which is preliminary data.</text>
</comment>
<dbReference type="OrthoDB" id="9859478at2"/>
<dbReference type="EMBL" id="JGYV01000010">
    <property type="protein sequence ID" value="KFI62917.1"/>
    <property type="molecule type" value="Genomic_DNA"/>
</dbReference>
<keyword evidence="2" id="KW-1185">Reference proteome</keyword>